<dbReference type="Proteomes" id="UP001165063">
    <property type="component" value="Unassembled WGS sequence"/>
</dbReference>
<evidence type="ECO:0000259" key="1">
    <source>
        <dbReference type="PROSITE" id="PS50234"/>
    </source>
</evidence>
<dbReference type="InterPro" id="IPR036465">
    <property type="entry name" value="vWFA_dom_sf"/>
</dbReference>
<keyword evidence="3" id="KW-1185">Reference proteome</keyword>
<dbReference type="OrthoDB" id="2142040at2759"/>
<evidence type="ECO:0000313" key="2">
    <source>
        <dbReference type="EMBL" id="GMG44292.1"/>
    </source>
</evidence>
<proteinExistence type="predicted"/>
<dbReference type="PROSITE" id="PS50234">
    <property type="entry name" value="VWFA"/>
    <property type="match status" value="1"/>
</dbReference>
<reference evidence="2" key="1">
    <citation type="submission" date="2023-04" db="EMBL/GenBank/DDBJ databases">
        <title>Ambrosiozyma monospora NBRC 1965.</title>
        <authorList>
            <person name="Ichikawa N."/>
            <person name="Sato H."/>
            <person name="Tonouchi N."/>
        </authorList>
    </citation>
    <scope>NUCLEOTIDE SEQUENCE</scope>
    <source>
        <strain evidence="2">NBRC 1965</strain>
    </source>
</reference>
<dbReference type="EMBL" id="BSXU01004457">
    <property type="protein sequence ID" value="GMG44292.1"/>
    <property type="molecule type" value="Genomic_DNA"/>
</dbReference>
<gene>
    <name evidence="2" type="ORF">Amon01_000672900</name>
</gene>
<evidence type="ECO:0000313" key="3">
    <source>
        <dbReference type="Proteomes" id="UP001165063"/>
    </source>
</evidence>
<name>A0A9W7DI71_AMBMO</name>
<dbReference type="SUPFAM" id="SSF53300">
    <property type="entry name" value="vWA-like"/>
    <property type="match status" value="1"/>
</dbReference>
<accession>A0A9W7DI71</accession>
<organism evidence="2 3">
    <name type="scientific">Ambrosiozyma monospora</name>
    <name type="common">Yeast</name>
    <name type="synonym">Endomycopsis monosporus</name>
    <dbReference type="NCBI Taxonomy" id="43982"/>
    <lineage>
        <taxon>Eukaryota</taxon>
        <taxon>Fungi</taxon>
        <taxon>Dikarya</taxon>
        <taxon>Ascomycota</taxon>
        <taxon>Saccharomycotina</taxon>
        <taxon>Pichiomycetes</taxon>
        <taxon>Pichiales</taxon>
        <taxon>Pichiaceae</taxon>
        <taxon>Ambrosiozyma</taxon>
    </lineage>
</organism>
<protein>
    <submittedName>
        <fullName evidence="2">Unnamed protein product</fullName>
    </submittedName>
</protein>
<sequence>MKQLGMTELYYYQLAPLCLFDIWFYIDDSKAMSKSHGTGTKFQSVQTMMKVLVELNPSSKPFRLKFMNYHDQIFEDSLENHGVNLNNVHTKNELDGIFKNVNCTGGSPLAEKLYDRVILREIISKPLLKNPVLIIVFTSGESSNDTMTLEEVTGKVRSYLRKKKLPQRSVCYQFVVLDSEKQWKQQMSDTLFGQQLLSMNNSFGCSINFWSSSSSNFFFVSNGIKLFMSPFDIKGESEV</sequence>
<dbReference type="PANTHER" id="PTHR34706">
    <property type="entry name" value="SLR1338 PROTEIN"/>
    <property type="match status" value="1"/>
</dbReference>
<feature type="domain" description="VWFA" evidence="1">
    <location>
        <begin position="21"/>
        <end position="165"/>
    </location>
</feature>
<dbReference type="InterPro" id="IPR002035">
    <property type="entry name" value="VWF_A"/>
</dbReference>
<comment type="caution">
    <text evidence="2">The sequence shown here is derived from an EMBL/GenBank/DDBJ whole genome shotgun (WGS) entry which is preliminary data.</text>
</comment>
<dbReference type="AlphaFoldDB" id="A0A9W7DI71"/>
<dbReference type="Gene3D" id="3.40.50.410">
    <property type="entry name" value="von Willebrand factor, type A domain"/>
    <property type="match status" value="1"/>
</dbReference>
<dbReference type="PANTHER" id="PTHR34706:SF1">
    <property type="entry name" value="VWFA DOMAIN-CONTAINING PROTEIN"/>
    <property type="match status" value="1"/>
</dbReference>